<gene>
    <name evidence="1" type="ORF">DERYTH_LOCUS28114</name>
</gene>
<evidence type="ECO:0000313" key="1">
    <source>
        <dbReference type="EMBL" id="CAG8826591.1"/>
    </source>
</evidence>
<keyword evidence="2" id="KW-1185">Reference proteome</keyword>
<organism evidence="1 2">
    <name type="scientific">Dentiscutata erythropus</name>
    <dbReference type="NCBI Taxonomy" id="1348616"/>
    <lineage>
        <taxon>Eukaryota</taxon>
        <taxon>Fungi</taxon>
        <taxon>Fungi incertae sedis</taxon>
        <taxon>Mucoromycota</taxon>
        <taxon>Glomeromycotina</taxon>
        <taxon>Glomeromycetes</taxon>
        <taxon>Diversisporales</taxon>
        <taxon>Gigasporaceae</taxon>
        <taxon>Dentiscutata</taxon>
    </lineage>
</organism>
<comment type="caution">
    <text evidence="1">The sequence shown here is derived from an EMBL/GenBank/DDBJ whole genome shotgun (WGS) entry which is preliminary data.</text>
</comment>
<accession>A0A9N9KFE6</accession>
<feature type="non-terminal residue" evidence="1">
    <location>
        <position position="1"/>
    </location>
</feature>
<sequence>NVELRQPKNIGDLETFMKEEWEKIPQDIIKKSGWVNERT</sequence>
<dbReference type="AlphaFoldDB" id="A0A9N9KFE6"/>
<evidence type="ECO:0000313" key="2">
    <source>
        <dbReference type="Proteomes" id="UP000789405"/>
    </source>
</evidence>
<protein>
    <submittedName>
        <fullName evidence="1">2497_t:CDS:1</fullName>
    </submittedName>
</protein>
<name>A0A9N9KFE6_9GLOM</name>
<dbReference type="EMBL" id="CAJVPY010068247">
    <property type="protein sequence ID" value="CAG8826591.1"/>
    <property type="molecule type" value="Genomic_DNA"/>
</dbReference>
<reference evidence="1" key="1">
    <citation type="submission" date="2021-06" db="EMBL/GenBank/DDBJ databases">
        <authorList>
            <person name="Kallberg Y."/>
            <person name="Tangrot J."/>
            <person name="Rosling A."/>
        </authorList>
    </citation>
    <scope>NUCLEOTIDE SEQUENCE</scope>
    <source>
        <strain evidence="1">MA453B</strain>
    </source>
</reference>
<feature type="non-terminal residue" evidence="1">
    <location>
        <position position="39"/>
    </location>
</feature>
<proteinExistence type="predicted"/>
<dbReference type="Proteomes" id="UP000789405">
    <property type="component" value="Unassembled WGS sequence"/>
</dbReference>